<dbReference type="SUPFAM" id="SSF51230">
    <property type="entry name" value="Single hybrid motif"/>
    <property type="match status" value="1"/>
</dbReference>
<dbReference type="Gene3D" id="3.40.50.20">
    <property type="match status" value="1"/>
</dbReference>
<dbReference type="CDD" id="cd06849">
    <property type="entry name" value="lipoyl_domain"/>
    <property type="match status" value="1"/>
</dbReference>
<dbReference type="InterPro" id="IPR050179">
    <property type="entry name" value="Trans_hexapeptide_repeat"/>
</dbReference>
<dbReference type="InterPro" id="IPR011004">
    <property type="entry name" value="Trimer_LpxA-like_sf"/>
</dbReference>
<dbReference type="PANTHER" id="PTHR43300:SF7">
    <property type="entry name" value="UDP-N-ACETYLBACILLOSAMINE N-ACETYLTRANSFERASE"/>
    <property type="match status" value="1"/>
</dbReference>
<dbReference type="AlphaFoldDB" id="A0A212LP11"/>
<dbReference type="PANTHER" id="PTHR43300">
    <property type="entry name" value="ACETYLTRANSFERASE"/>
    <property type="match status" value="1"/>
</dbReference>
<evidence type="ECO:0000313" key="3">
    <source>
        <dbReference type="EMBL" id="SCM79293.1"/>
    </source>
</evidence>
<sequence length="361" mass="37957">MTTKVVTPFLGTNDTQAILLRWKVRQGERVEVGGELCEIETTKATIEVQSDAAGYFFPLVGIGETIEVTQILGFISATPDFDAKAYMESTAAVASEGPRITKKAELLIRRYKLNQSAVEAFADGARITEELVSAFISRQQIGGFARVGVGAGRKVAIIGGVGGGGALIVADTIARIGDMQAVAIYDRAAEFHGKSVLGVPIVGTTDKLEGDLKAGYVDAVVIAFNRNLEERHRIFEELAGRGVPFTNVIDPSADIRSGVEIGIGNIILGHVYVGACSRIEDNNFISANVALEHGNVLGSSCAFGPGVFTSGNVTIGNRVRFGTGVFVEPGINVGNDSIVGSGQTLVTNIREGAVLTSRAKA</sequence>
<gene>
    <name evidence="3" type="ORF">KL86PLE_90329</name>
</gene>
<dbReference type="SUPFAM" id="SSF51161">
    <property type="entry name" value="Trimeric LpxA-like enzymes"/>
    <property type="match status" value="1"/>
</dbReference>
<dbReference type="Gene3D" id="2.160.10.10">
    <property type="entry name" value="Hexapeptide repeat proteins"/>
    <property type="match status" value="1"/>
</dbReference>
<dbReference type="RefSeq" id="WP_288198469.1">
    <property type="nucleotide sequence ID" value="NZ_LT608334.1"/>
</dbReference>
<comment type="similarity">
    <text evidence="1">Belongs to the transferase hexapeptide repeat family.</text>
</comment>
<feature type="domain" description="Lipoyl-binding" evidence="2">
    <location>
        <begin position="4"/>
        <end position="72"/>
    </location>
</feature>
<reference evidence="3" key="1">
    <citation type="submission" date="2016-08" db="EMBL/GenBank/DDBJ databases">
        <authorList>
            <person name="Seilhamer J.J."/>
        </authorList>
    </citation>
    <scope>NUCLEOTIDE SEQUENCE</scope>
    <source>
        <strain evidence="3">86</strain>
    </source>
</reference>
<dbReference type="InterPro" id="IPR011053">
    <property type="entry name" value="Single_hybrid_motif"/>
</dbReference>
<accession>A0A212LP11</accession>
<name>A0A212LP11_9HYPH</name>
<organism evidence="3">
    <name type="scientific">uncultured Pleomorphomonas sp</name>
    <dbReference type="NCBI Taxonomy" id="442121"/>
    <lineage>
        <taxon>Bacteria</taxon>
        <taxon>Pseudomonadati</taxon>
        <taxon>Pseudomonadota</taxon>
        <taxon>Alphaproteobacteria</taxon>
        <taxon>Hyphomicrobiales</taxon>
        <taxon>Pleomorphomonadaceae</taxon>
        <taxon>Pleomorphomonas</taxon>
        <taxon>environmental samples</taxon>
    </lineage>
</organism>
<dbReference type="EMBL" id="FMJD01000013">
    <property type="protein sequence ID" value="SCM79293.1"/>
    <property type="molecule type" value="Genomic_DNA"/>
</dbReference>
<protein>
    <recommendedName>
        <fullName evidence="2">Lipoyl-binding domain-containing protein</fullName>
    </recommendedName>
</protein>
<evidence type="ECO:0000256" key="1">
    <source>
        <dbReference type="ARBA" id="ARBA00007274"/>
    </source>
</evidence>
<dbReference type="Pfam" id="PF00364">
    <property type="entry name" value="Biotin_lipoyl"/>
    <property type="match status" value="1"/>
</dbReference>
<dbReference type="Gene3D" id="2.40.50.100">
    <property type="match status" value="1"/>
</dbReference>
<proteinExistence type="inferred from homology"/>
<evidence type="ECO:0000259" key="2">
    <source>
        <dbReference type="Pfam" id="PF00364"/>
    </source>
</evidence>
<dbReference type="InterPro" id="IPR000089">
    <property type="entry name" value="Biotin_lipoyl"/>
</dbReference>